<evidence type="ECO:0000313" key="2">
    <source>
        <dbReference type="EMBL" id="VFQ66702.1"/>
    </source>
</evidence>
<proteinExistence type="predicted"/>
<evidence type="ECO:0000256" key="1">
    <source>
        <dbReference type="SAM" id="SignalP"/>
    </source>
</evidence>
<gene>
    <name evidence="2" type="ORF">CCAM_LOCUS8478</name>
</gene>
<feature type="signal peptide" evidence="1">
    <location>
        <begin position="1"/>
        <end position="18"/>
    </location>
</feature>
<keyword evidence="3" id="KW-1185">Reference proteome</keyword>
<evidence type="ECO:0008006" key="4">
    <source>
        <dbReference type="Google" id="ProtNLM"/>
    </source>
</evidence>
<keyword evidence="1" id="KW-0732">Signal</keyword>
<sequence>MVCFVIPLLLCVFLKCKDKQTTRTAFDATSNGMSIGQNTPPKMESGGRNTHHLNLFFMLKSMIIKKSTAR</sequence>
<name>A0A484KX26_9ASTE</name>
<dbReference type="AlphaFoldDB" id="A0A484KX26"/>
<dbReference type="EMBL" id="OOIL02000559">
    <property type="protein sequence ID" value="VFQ66702.1"/>
    <property type="molecule type" value="Genomic_DNA"/>
</dbReference>
<dbReference type="Proteomes" id="UP000595140">
    <property type="component" value="Unassembled WGS sequence"/>
</dbReference>
<reference evidence="2 3" key="1">
    <citation type="submission" date="2018-04" db="EMBL/GenBank/DDBJ databases">
        <authorList>
            <person name="Vogel A."/>
        </authorList>
    </citation>
    <scope>NUCLEOTIDE SEQUENCE [LARGE SCALE GENOMIC DNA]</scope>
</reference>
<organism evidence="2 3">
    <name type="scientific">Cuscuta campestris</name>
    <dbReference type="NCBI Taxonomy" id="132261"/>
    <lineage>
        <taxon>Eukaryota</taxon>
        <taxon>Viridiplantae</taxon>
        <taxon>Streptophyta</taxon>
        <taxon>Embryophyta</taxon>
        <taxon>Tracheophyta</taxon>
        <taxon>Spermatophyta</taxon>
        <taxon>Magnoliopsida</taxon>
        <taxon>eudicotyledons</taxon>
        <taxon>Gunneridae</taxon>
        <taxon>Pentapetalae</taxon>
        <taxon>asterids</taxon>
        <taxon>lamiids</taxon>
        <taxon>Solanales</taxon>
        <taxon>Convolvulaceae</taxon>
        <taxon>Cuscuteae</taxon>
        <taxon>Cuscuta</taxon>
        <taxon>Cuscuta subgen. Grammica</taxon>
        <taxon>Cuscuta sect. Cleistogrammica</taxon>
    </lineage>
</organism>
<accession>A0A484KX26</accession>
<protein>
    <recommendedName>
        <fullName evidence="4">Secreted protein</fullName>
    </recommendedName>
</protein>
<feature type="chain" id="PRO_5019732495" description="Secreted protein" evidence="1">
    <location>
        <begin position="19"/>
        <end position="70"/>
    </location>
</feature>
<evidence type="ECO:0000313" key="3">
    <source>
        <dbReference type="Proteomes" id="UP000595140"/>
    </source>
</evidence>